<evidence type="ECO:0000313" key="3">
    <source>
        <dbReference type="Proteomes" id="UP000257109"/>
    </source>
</evidence>
<evidence type="ECO:0000313" key="2">
    <source>
        <dbReference type="EMBL" id="RDX84621.1"/>
    </source>
</evidence>
<dbReference type="Pfam" id="PF22936">
    <property type="entry name" value="Pol_BBD"/>
    <property type="match status" value="1"/>
</dbReference>
<feature type="non-terminal residue" evidence="2">
    <location>
        <position position="1"/>
    </location>
</feature>
<gene>
    <name evidence="2" type="ORF">CR513_34307</name>
</gene>
<dbReference type="EMBL" id="QJKJ01006992">
    <property type="protein sequence ID" value="RDX84621.1"/>
    <property type="molecule type" value="Genomic_DNA"/>
</dbReference>
<proteinExistence type="predicted"/>
<keyword evidence="3" id="KW-1185">Reference proteome</keyword>
<dbReference type="PANTHER" id="PTHR34222:SF37">
    <property type="entry name" value="RETROTRANSPOSON GAG DOMAIN-CONTAINING PROTEIN"/>
    <property type="match status" value="1"/>
</dbReference>
<dbReference type="AlphaFoldDB" id="A0A371G2B2"/>
<dbReference type="PANTHER" id="PTHR34222">
    <property type="entry name" value="GAG_PRE-INTEGRS DOMAIN-CONTAINING PROTEIN"/>
    <property type="match status" value="1"/>
</dbReference>
<organism evidence="2 3">
    <name type="scientific">Mucuna pruriens</name>
    <name type="common">Velvet bean</name>
    <name type="synonym">Dolichos pruriens</name>
    <dbReference type="NCBI Taxonomy" id="157652"/>
    <lineage>
        <taxon>Eukaryota</taxon>
        <taxon>Viridiplantae</taxon>
        <taxon>Streptophyta</taxon>
        <taxon>Embryophyta</taxon>
        <taxon>Tracheophyta</taxon>
        <taxon>Spermatophyta</taxon>
        <taxon>Magnoliopsida</taxon>
        <taxon>eudicotyledons</taxon>
        <taxon>Gunneridae</taxon>
        <taxon>Pentapetalae</taxon>
        <taxon>rosids</taxon>
        <taxon>fabids</taxon>
        <taxon>Fabales</taxon>
        <taxon>Fabaceae</taxon>
        <taxon>Papilionoideae</taxon>
        <taxon>50 kb inversion clade</taxon>
        <taxon>NPAAA clade</taxon>
        <taxon>indigoferoid/millettioid clade</taxon>
        <taxon>Phaseoleae</taxon>
        <taxon>Mucuna</taxon>
    </lineage>
</organism>
<dbReference type="OrthoDB" id="439192at2759"/>
<dbReference type="Proteomes" id="UP000257109">
    <property type="component" value="Unassembled WGS sequence"/>
</dbReference>
<name>A0A371G2B2_MUCPR</name>
<accession>A0A371G2B2</accession>
<feature type="domain" description="Retrovirus-related Pol polyprotein from transposon TNT 1-94-like beta-barrel" evidence="1">
    <location>
        <begin position="176"/>
        <end position="241"/>
    </location>
</feature>
<evidence type="ECO:0000259" key="1">
    <source>
        <dbReference type="Pfam" id="PF22936"/>
    </source>
</evidence>
<dbReference type="InterPro" id="IPR054722">
    <property type="entry name" value="PolX-like_BBD"/>
</dbReference>
<reference evidence="2" key="1">
    <citation type="submission" date="2018-05" db="EMBL/GenBank/DDBJ databases">
        <title>Draft genome of Mucuna pruriens seed.</title>
        <authorList>
            <person name="Nnadi N.E."/>
            <person name="Vos R."/>
            <person name="Hasami M.H."/>
            <person name="Devisetty U.K."/>
            <person name="Aguiy J.C."/>
        </authorList>
    </citation>
    <scope>NUCLEOTIDE SEQUENCE [LARGE SCALE GENOMIC DNA]</scope>
    <source>
        <strain evidence="2">JCA_2017</strain>
    </source>
</reference>
<comment type="caution">
    <text evidence="2">The sequence shown here is derived from an EMBL/GenBank/DDBJ whole genome shotgun (WGS) entry which is preliminary data.</text>
</comment>
<sequence>MYKAYSIAYTGLVKRGRIFKFLHGLNSEYNHILVQILGKENLPSLSESEKTQRSIMLDKGSSNTRLTMVTRKGKPFTKSSSGEYYTYCKRPGHTKDTYYKIYGKEKVFERMGGNKGPTQVWVNQTTFDKENVLEHPSTSQLDQDIQAFSKEEMDHLQALLNSTSKPLGLCALTMKNHITSFPSYFTSYLKVSKKKLIIVANGDHVPIIVSGNVQLQSSSSLHNVLHVLKLANNLISMHRLIQDWNCLVTSFCSHCVIQELTTGG</sequence>
<protein>
    <recommendedName>
        <fullName evidence="1">Retrovirus-related Pol polyprotein from transposon TNT 1-94-like beta-barrel domain-containing protein</fullName>
    </recommendedName>
</protein>